<dbReference type="Proteomes" id="UP000287651">
    <property type="component" value="Unassembled WGS sequence"/>
</dbReference>
<dbReference type="AlphaFoldDB" id="A0A426XQJ2"/>
<protein>
    <submittedName>
        <fullName evidence="1">Uncharacterized protein</fullName>
    </submittedName>
</protein>
<gene>
    <name evidence="1" type="ORF">B296_00046788</name>
</gene>
<proteinExistence type="predicted"/>
<sequence length="156" mass="17400">MSAWMINDRCALGMTLISFTKRARYGLRGSSSFCLIPRRDAVVGFGQVLTRKLVSNSFTSWSKEWIRVGGRRLYHPQAIQHKVIKRARHIVPSDVSYKTTCALNAATFSVGSELPSYGSSIGSRKCCGMGLSWISRMKGEPPRRLSPCSSFVLMTF</sequence>
<evidence type="ECO:0000313" key="1">
    <source>
        <dbReference type="EMBL" id="RRT41767.1"/>
    </source>
</evidence>
<organism evidence="1 2">
    <name type="scientific">Ensete ventricosum</name>
    <name type="common">Abyssinian banana</name>
    <name type="synonym">Musa ensete</name>
    <dbReference type="NCBI Taxonomy" id="4639"/>
    <lineage>
        <taxon>Eukaryota</taxon>
        <taxon>Viridiplantae</taxon>
        <taxon>Streptophyta</taxon>
        <taxon>Embryophyta</taxon>
        <taxon>Tracheophyta</taxon>
        <taxon>Spermatophyta</taxon>
        <taxon>Magnoliopsida</taxon>
        <taxon>Liliopsida</taxon>
        <taxon>Zingiberales</taxon>
        <taxon>Musaceae</taxon>
        <taxon>Ensete</taxon>
    </lineage>
</organism>
<comment type="caution">
    <text evidence="1">The sequence shown here is derived from an EMBL/GenBank/DDBJ whole genome shotgun (WGS) entry which is preliminary data.</text>
</comment>
<name>A0A426XQJ2_ENSVE</name>
<evidence type="ECO:0000313" key="2">
    <source>
        <dbReference type="Proteomes" id="UP000287651"/>
    </source>
</evidence>
<dbReference type="EMBL" id="AMZH03018313">
    <property type="protein sequence ID" value="RRT41767.1"/>
    <property type="molecule type" value="Genomic_DNA"/>
</dbReference>
<reference evidence="1 2" key="1">
    <citation type="journal article" date="2014" name="Agronomy (Basel)">
        <title>A Draft Genome Sequence for Ensete ventricosum, the Drought-Tolerant Tree Against Hunger.</title>
        <authorList>
            <person name="Harrison J."/>
            <person name="Moore K.A."/>
            <person name="Paszkiewicz K."/>
            <person name="Jones T."/>
            <person name="Grant M."/>
            <person name="Ambacheew D."/>
            <person name="Muzemil S."/>
            <person name="Studholme D.J."/>
        </authorList>
    </citation>
    <scope>NUCLEOTIDE SEQUENCE [LARGE SCALE GENOMIC DNA]</scope>
</reference>
<accession>A0A426XQJ2</accession>